<dbReference type="Proteomes" id="UP000474104">
    <property type="component" value="Unassembled WGS sequence"/>
</dbReference>
<keyword evidence="3" id="KW-0378">Hydrolase</keyword>
<dbReference type="Pfam" id="PF00561">
    <property type="entry name" value="Abhydrolase_1"/>
    <property type="match status" value="1"/>
</dbReference>
<evidence type="ECO:0000313" key="3">
    <source>
        <dbReference type="EMBL" id="RRK31901.1"/>
    </source>
</evidence>
<evidence type="ECO:0000259" key="1">
    <source>
        <dbReference type="Pfam" id="PF00561"/>
    </source>
</evidence>
<evidence type="ECO:0000313" key="5">
    <source>
        <dbReference type="Proteomes" id="UP000474104"/>
    </source>
</evidence>
<dbReference type="RefSeq" id="WP_004080675.1">
    <property type="nucleotide sequence ID" value="NZ_VIRB01000137.1"/>
</dbReference>
<dbReference type="OrthoDB" id="9776685at2"/>
<comment type="caution">
    <text evidence="3">The sequence shown here is derived from an EMBL/GenBank/DDBJ whole genome shotgun (WGS) entry which is preliminary data.</text>
</comment>
<evidence type="ECO:0000313" key="2">
    <source>
        <dbReference type="EMBL" id="NDO71413.1"/>
    </source>
</evidence>
<dbReference type="eggNOG" id="COG1073">
    <property type="taxonomic scope" value="Bacteria"/>
</dbReference>
<evidence type="ECO:0000313" key="4">
    <source>
        <dbReference type="Proteomes" id="UP000274920"/>
    </source>
</evidence>
<dbReference type="EMBL" id="RHJS01000002">
    <property type="protein sequence ID" value="RRK31901.1"/>
    <property type="molecule type" value="Genomic_DNA"/>
</dbReference>
<gene>
    <name evidence="3" type="ORF">EBB54_11365</name>
    <name evidence="2" type="ORF">FMM80_23295</name>
</gene>
<dbReference type="InterPro" id="IPR000073">
    <property type="entry name" value="AB_hydrolase_1"/>
</dbReference>
<proteinExistence type="predicted"/>
<dbReference type="Gene3D" id="3.40.50.1820">
    <property type="entry name" value="alpha/beta hydrolase"/>
    <property type="match status" value="1"/>
</dbReference>
<dbReference type="SUPFAM" id="SSF53474">
    <property type="entry name" value="alpha/beta-Hydrolases"/>
    <property type="match status" value="1"/>
</dbReference>
<dbReference type="STRING" id="2044587.C824_03003"/>
<dbReference type="HOGENOM" id="CLU_029375_6_3_9"/>
<reference evidence="2 5" key="2">
    <citation type="submission" date="2019-07" db="EMBL/GenBank/DDBJ databases">
        <title>Draft genome sequences of 15 bacterial species constituting the stable defined intestinal microbiota of the GM15 gnotobiotic mouse model.</title>
        <authorList>
            <person name="Elie C."/>
            <person name="Mathieu A."/>
            <person name="Saliou A."/>
            <person name="Darnaud M."/>
            <person name="Leulier F."/>
            <person name="Tamellini A."/>
        </authorList>
    </citation>
    <scope>NUCLEOTIDE SEQUENCE [LARGE SCALE GENOMIC DNA]</scope>
    <source>
        <strain evidence="5">ASF 502</strain>
        <strain evidence="2">MD300</strain>
    </source>
</reference>
<name>N2ALZ3_9FIRM</name>
<dbReference type="InterPro" id="IPR029058">
    <property type="entry name" value="AB_hydrolase_fold"/>
</dbReference>
<accession>A0A3R8JNA2</accession>
<keyword evidence="4" id="KW-1185">Reference proteome</keyword>
<dbReference type="AlphaFoldDB" id="N2ALZ3"/>
<protein>
    <submittedName>
        <fullName evidence="3">Alpha/beta hydrolase</fullName>
    </submittedName>
</protein>
<dbReference type="EMBL" id="VIRB01000137">
    <property type="protein sequence ID" value="NDO71413.1"/>
    <property type="molecule type" value="Genomic_DNA"/>
</dbReference>
<reference evidence="3" key="1">
    <citation type="submission" date="2018-10" db="EMBL/GenBank/DDBJ databases">
        <title>Schaedlerella arabinophila gen. nov. sp. nov., isolated from the mouse intestinal tract and comparative analysis with the genome of the closely related altered Schaedler flora strain ASF502.</title>
        <authorList>
            <person name="Miyake S."/>
            <person name="Soh M."/>
            <person name="Seedorf H."/>
        </authorList>
    </citation>
    <scope>NUCLEOTIDE SEQUENCE [LARGE SCALE GENOMIC DNA]</scope>
    <source>
        <strain evidence="3">DSM 106076</strain>
    </source>
</reference>
<dbReference type="PANTHER" id="PTHR43358">
    <property type="entry name" value="ALPHA/BETA-HYDROLASE"/>
    <property type="match status" value="1"/>
</dbReference>
<dbReference type="GO" id="GO:0016787">
    <property type="term" value="F:hydrolase activity"/>
    <property type="evidence" value="ECO:0007669"/>
    <property type="project" value="UniProtKB-KW"/>
</dbReference>
<dbReference type="InterPro" id="IPR052920">
    <property type="entry name" value="DNA-binding_regulatory"/>
</dbReference>
<sequence>MGALKNIVAAAGILAAAGIGETAYFYNRTMKRGNAKTDRTIKMSGTDWAKYYPLMEKRKEYVLAQTHRDVSITSFDGLKLHATYFPAVEDGEHGNISDVKKAVICFHGYTGEGLSNHVAIADYFLKRGYAMLMPDARAHGESEGEYIGFGCLDRQDALGWINWMIQELGEDVKIMLHGTSMGGATVLMTSGLELPANVKGIVSDCGFTSPKEVFTYVLNHMYHLPAFPAIQGADLLNKKLAGYGMDECNAKYEVEKAKVPILFIHGSADTFVPCSMCHEIYDHCRSPKRKVIIEGAAHAESYYKDMETYEKALTEFMEEIMQ</sequence>
<dbReference type="Proteomes" id="UP000274920">
    <property type="component" value="Unassembled WGS sequence"/>
</dbReference>
<organism evidence="3 4">
    <name type="scientific">Schaedlerella arabinosiphila</name>
    <dbReference type="NCBI Taxonomy" id="2044587"/>
    <lineage>
        <taxon>Bacteria</taxon>
        <taxon>Bacillati</taxon>
        <taxon>Bacillota</taxon>
        <taxon>Clostridia</taxon>
        <taxon>Lachnospirales</taxon>
        <taxon>Lachnospiraceae</taxon>
        <taxon>Schaedlerella</taxon>
    </lineage>
</organism>
<feature type="domain" description="AB hydrolase-1" evidence="1">
    <location>
        <begin position="102"/>
        <end position="210"/>
    </location>
</feature>
<dbReference type="PANTHER" id="PTHR43358:SF4">
    <property type="entry name" value="ALPHA_BETA HYDROLASE FOLD-1 DOMAIN-CONTAINING PROTEIN"/>
    <property type="match status" value="1"/>
</dbReference>
<accession>N2ALZ3</accession>